<gene>
    <name evidence="8" type="primary">Aste57867_3663</name>
    <name evidence="7" type="ORF">As57867_003652</name>
    <name evidence="8" type="ORF">ASTE57867_3663</name>
</gene>
<evidence type="ECO:0000256" key="1">
    <source>
        <dbReference type="ARBA" id="ARBA00022723"/>
    </source>
</evidence>
<organism evidence="8 9">
    <name type="scientific">Aphanomyces stellatus</name>
    <dbReference type="NCBI Taxonomy" id="120398"/>
    <lineage>
        <taxon>Eukaryota</taxon>
        <taxon>Sar</taxon>
        <taxon>Stramenopiles</taxon>
        <taxon>Oomycota</taxon>
        <taxon>Saprolegniomycetes</taxon>
        <taxon>Saprolegniales</taxon>
        <taxon>Verrucalvaceae</taxon>
        <taxon>Aphanomyces</taxon>
    </lineage>
</organism>
<evidence type="ECO:0000259" key="6">
    <source>
        <dbReference type="PROSITE" id="PS50178"/>
    </source>
</evidence>
<dbReference type="Pfam" id="PF01590">
    <property type="entry name" value="GAF"/>
    <property type="match status" value="1"/>
</dbReference>
<dbReference type="PROSITE" id="PS50178">
    <property type="entry name" value="ZF_FYVE"/>
    <property type="match status" value="1"/>
</dbReference>
<dbReference type="InterPro" id="IPR029016">
    <property type="entry name" value="GAF-like_dom_sf"/>
</dbReference>
<proteinExistence type="predicted"/>
<evidence type="ECO:0000256" key="5">
    <source>
        <dbReference type="SAM" id="MobiDB-lite"/>
    </source>
</evidence>
<keyword evidence="2 4" id="KW-0863">Zinc-finger</keyword>
<feature type="region of interest" description="Disordered" evidence="5">
    <location>
        <begin position="366"/>
        <end position="458"/>
    </location>
</feature>
<feature type="region of interest" description="Disordered" evidence="5">
    <location>
        <begin position="517"/>
        <end position="539"/>
    </location>
</feature>
<sequence length="791" mass="86770">MPAFGYKISGPATIYSDHPMEPLRQLTSVNAPSPVSPTLSYHAKKTVAFAQECAVAFAKDCIEWNKRATNQPRAKDDNLLCDFNSDTKQYFVHASVELHAPLADVLEVFATSNPDADPFFARVFDGAIEVSNVAQHVGDPVEGGDWRDAAPSSSTNKVASTTRIKRMRFLNKPWKKELLCLEHIEALTPTCIVRFYESVDGWVDVEGRARTSSLDSWTQERDRHQNLTFGFLFEKISRANRLRLSFLGYHSTLASSTSSETCKWLEKVGASLGMLKKVVLRRRLAQDAPVKSVASTKAVDPTASLPRACHQCRKSFHLFRKAHFCQACQVAVCSKCMRREDSEAPNGLVTPMQVCFACAKAMRDQYKSPPPSVLVPAASRRRTRSSNNQTSSSLPQLYQPPLTSESDEETDFQTRRQVQGAAMIPAFRSTSSHPNLHGSRKPSHPARLPPPAARRNVPKPCSRCAGHIPSIGLCGACSHAFCGACSVIEKVQVGPNNVFELQLCHNCVSKSLVGGETESRSSSMTQPDPIYIRPSSSSERMSFDPEAMMRTMTFGRDHAIRFDLLEQDVAPPPILKSIPVLEGLDVDDDDDTRVSSAVVATDDNQLGLDDDDQSQSLTREVSLEEQLQMFACLDLGANALHDALCADACTALECANAYVTLIYQGAYVLKGAYGPTVPSQIPTTCAFVKEVLHESLLLVPDASADPRFVASPRVTGPESIRFFCGLPLVTSDGHCLGTVAVADTAPRLRISAHHRSAIEAFHDRVLTLVEDRLALALQHNEDRLSDELLDG</sequence>
<feature type="domain" description="FYVE-type" evidence="6">
    <location>
        <begin position="309"/>
        <end position="363"/>
    </location>
</feature>
<protein>
    <submittedName>
        <fullName evidence="8">Aste57867_3663 protein</fullName>
    </submittedName>
</protein>
<dbReference type="SUPFAM" id="SSF55781">
    <property type="entry name" value="GAF domain-like"/>
    <property type="match status" value="1"/>
</dbReference>
<evidence type="ECO:0000256" key="3">
    <source>
        <dbReference type="ARBA" id="ARBA00022833"/>
    </source>
</evidence>
<evidence type="ECO:0000313" key="9">
    <source>
        <dbReference type="Proteomes" id="UP000332933"/>
    </source>
</evidence>
<dbReference type="Gene3D" id="3.30.450.40">
    <property type="match status" value="1"/>
</dbReference>
<reference evidence="8 9" key="1">
    <citation type="submission" date="2019-03" db="EMBL/GenBank/DDBJ databases">
        <authorList>
            <person name="Gaulin E."/>
            <person name="Dumas B."/>
        </authorList>
    </citation>
    <scope>NUCLEOTIDE SEQUENCE [LARGE SCALE GENOMIC DNA]</scope>
    <source>
        <strain evidence="8">CBS 568.67</strain>
    </source>
</reference>
<evidence type="ECO:0000256" key="2">
    <source>
        <dbReference type="ARBA" id="ARBA00022771"/>
    </source>
</evidence>
<feature type="compositionally biased region" description="Low complexity" evidence="5">
    <location>
        <begin position="385"/>
        <end position="397"/>
    </location>
</feature>
<dbReference type="InterPro" id="IPR011011">
    <property type="entry name" value="Znf_FYVE_PHD"/>
</dbReference>
<evidence type="ECO:0000313" key="7">
    <source>
        <dbReference type="EMBL" id="KAF0714831.1"/>
    </source>
</evidence>
<dbReference type="Gene3D" id="3.30.40.10">
    <property type="entry name" value="Zinc/RING finger domain, C3HC4 (zinc finger)"/>
    <property type="match status" value="1"/>
</dbReference>
<dbReference type="InterPro" id="IPR013083">
    <property type="entry name" value="Znf_RING/FYVE/PHD"/>
</dbReference>
<dbReference type="InterPro" id="IPR000306">
    <property type="entry name" value="Znf_FYVE"/>
</dbReference>
<dbReference type="AlphaFoldDB" id="A0A485KA49"/>
<dbReference type="CDD" id="cd00065">
    <property type="entry name" value="FYVE_like_SF"/>
    <property type="match status" value="1"/>
</dbReference>
<dbReference type="Proteomes" id="UP000332933">
    <property type="component" value="Unassembled WGS sequence"/>
</dbReference>
<dbReference type="InterPro" id="IPR003018">
    <property type="entry name" value="GAF"/>
</dbReference>
<keyword evidence="1" id="KW-0479">Metal-binding</keyword>
<dbReference type="InterPro" id="IPR017455">
    <property type="entry name" value="Znf_FYVE-rel"/>
</dbReference>
<evidence type="ECO:0000313" key="8">
    <source>
        <dbReference type="EMBL" id="VFT80818.1"/>
    </source>
</evidence>
<keyword evidence="9" id="KW-1185">Reference proteome</keyword>
<dbReference type="GO" id="GO:0008270">
    <property type="term" value="F:zinc ion binding"/>
    <property type="evidence" value="ECO:0007669"/>
    <property type="project" value="UniProtKB-KW"/>
</dbReference>
<reference evidence="7" key="2">
    <citation type="submission" date="2019-06" db="EMBL/GenBank/DDBJ databases">
        <title>Genomics analysis of Aphanomyces spp. identifies a new class of oomycete effector associated with host adaptation.</title>
        <authorList>
            <person name="Gaulin E."/>
        </authorList>
    </citation>
    <scope>NUCLEOTIDE SEQUENCE</scope>
    <source>
        <strain evidence="7">CBS 578.67</strain>
    </source>
</reference>
<dbReference type="Pfam" id="PF01363">
    <property type="entry name" value="FYVE"/>
    <property type="match status" value="1"/>
</dbReference>
<dbReference type="EMBL" id="VJMH01000706">
    <property type="protein sequence ID" value="KAF0714831.1"/>
    <property type="molecule type" value="Genomic_DNA"/>
</dbReference>
<dbReference type="OrthoDB" id="303614at2759"/>
<name>A0A485KA49_9STRA</name>
<dbReference type="EMBL" id="CAADRA010000706">
    <property type="protein sequence ID" value="VFT80818.1"/>
    <property type="molecule type" value="Genomic_DNA"/>
</dbReference>
<dbReference type="SMART" id="SM00065">
    <property type="entry name" value="GAF"/>
    <property type="match status" value="1"/>
</dbReference>
<dbReference type="SUPFAM" id="SSF57903">
    <property type="entry name" value="FYVE/PHD zinc finger"/>
    <property type="match status" value="1"/>
</dbReference>
<evidence type="ECO:0000256" key="4">
    <source>
        <dbReference type="PROSITE-ProRule" id="PRU00091"/>
    </source>
</evidence>
<accession>A0A485KA49</accession>
<dbReference type="PANTHER" id="PTHR43102">
    <property type="entry name" value="SLR1143 PROTEIN"/>
    <property type="match status" value="1"/>
</dbReference>
<dbReference type="PANTHER" id="PTHR43102:SF2">
    <property type="entry name" value="GAF DOMAIN-CONTAINING PROTEIN"/>
    <property type="match status" value="1"/>
</dbReference>
<keyword evidence="3" id="KW-0862">Zinc</keyword>